<keyword evidence="9" id="KW-1185">Reference proteome</keyword>
<dbReference type="Proteomes" id="UP000245021">
    <property type="component" value="Unassembled WGS sequence"/>
</dbReference>
<feature type="transmembrane region" description="Helical" evidence="7">
    <location>
        <begin position="187"/>
        <end position="209"/>
    </location>
</feature>
<feature type="transmembrane region" description="Helical" evidence="7">
    <location>
        <begin position="229"/>
        <end position="248"/>
    </location>
</feature>
<keyword evidence="5 7" id="KW-0472">Membrane</keyword>
<keyword evidence="4 7" id="KW-1133">Transmembrane helix</keyword>
<evidence type="ECO:0000313" key="9">
    <source>
        <dbReference type="Proteomes" id="UP000245021"/>
    </source>
</evidence>
<dbReference type="RefSeq" id="WP_109245374.1">
    <property type="nucleotide sequence ID" value="NZ_BFFO01000002.1"/>
</dbReference>
<dbReference type="EMBL" id="BFFO01000002">
    <property type="protein sequence ID" value="GBG96403.1"/>
    <property type="molecule type" value="Genomic_DNA"/>
</dbReference>
<comment type="caution">
    <text evidence="8">The sequence shown here is derived from an EMBL/GenBank/DDBJ whole genome shotgun (WGS) entry which is preliminary data.</text>
</comment>
<dbReference type="PANTHER" id="PTHR30520:SF6">
    <property type="entry name" value="FORMATE_NITRATE FAMILY TRANSPORTER (EUROFUNG)"/>
    <property type="match status" value="1"/>
</dbReference>
<evidence type="ECO:0000256" key="1">
    <source>
        <dbReference type="ARBA" id="ARBA00004141"/>
    </source>
</evidence>
<reference evidence="8 9" key="1">
    <citation type="journal article" date="2018" name="Genome Announc.">
        <title>Draft Genome Sequence of Lactococcus sp. Strain NtB2 (JCM 32569), Isolated from the Gut of the Higher Termite Nasutitermes takasagoensis.</title>
        <authorList>
            <person name="Noda S."/>
            <person name="Aihara C."/>
            <person name="Yuki M."/>
            <person name="Ohkuma M."/>
        </authorList>
    </citation>
    <scope>NUCLEOTIDE SEQUENCE [LARGE SCALE GENOMIC DNA]</scope>
    <source>
        <strain evidence="8 9">NtB2</strain>
    </source>
</reference>
<sequence length="259" mass="27596">MMKPAEILAAMIHSGEEKVSRPLYEKAILGFVGGAMISLGYLLYIRSIASVAESLGSLASLIGASVFPIGLIVIIMGGGELVTSNMAAVATSLFAKKINIGQLIANWIVITIFNIIGAICVAYFFGHVVGLTHVGVYQHEILTVANAKLSAGPLATFISGIGCNWFVGAAVWMAYGAKDAAGKLLAIWFPIMAFVAIGFQHSIANAFAIPAAIFEGGTTWLRFWQNFGLVYLGNIVGGAIFLAAFYYISYKRQMKELSL</sequence>
<evidence type="ECO:0000313" key="8">
    <source>
        <dbReference type="EMBL" id="GBG96403.1"/>
    </source>
</evidence>
<feature type="transmembrane region" description="Helical" evidence="7">
    <location>
        <begin position="27"/>
        <end position="45"/>
    </location>
</feature>
<feature type="transmembrane region" description="Helical" evidence="7">
    <location>
        <begin position="103"/>
        <end position="125"/>
    </location>
</feature>
<proteinExistence type="inferred from homology"/>
<protein>
    <submittedName>
        <fullName evidence="8">Formate/nitrite transporter</fullName>
    </submittedName>
</protein>
<keyword evidence="3 7" id="KW-0812">Transmembrane</keyword>
<feature type="transmembrane region" description="Helical" evidence="7">
    <location>
        <begin position="154"/>
        <end position="175"/>
    </location>
</feature>
<accession>A0A2R5HE99</accession>
<dbReference type="OrthoDB" id="9786493at2"/>
<evidence type="ECO:0000256" key="4">
    <source>
        <dbReference type="ARBA" id="ARBA00022989"/>
    </source>
</evidence>
<dbReference type="FunFam" id="1.20.1080.10:FF:000011">
    <property type="entry name" value="Formate family transporter"/>
    <property type="match status" value="1"/>
</dbReference>
<name>A0A2R5HE99_9LACT</name>
<dbReference type="GO" id="GO:0015499">
    <property type="term" value="F:formate transmembrane transporter activity"/>
    <property type="evidence" value="ECO:0007669"/>
    <property type="project" value="TreeGrafter"/>
</dbReference>
<dbReference type="Pfam" id="PF01226">
    <property type="entry name" value="Form_Nir_trans"/>
    <property type="match status" value="1"/>
</dbReference>
<gene>
    <name evidence="8" type="primary">focA</name>
    <name evidence="8" type="ORF">NtB2_00515</name>
</gene>
<organism evidence="8 9">
    <name type="scientific">Lactococcus termiticola</name>
    <dbReference type="NCBI Taxonomy" id="2169526"/>
    <lineage>
        <taxon>Bacteria</taxon>
        <taxon>Bacillati</taxon>
        <taxon>Bacillota</taxon>
        <taxon>Bacilli</taxon>
        <taxon>Lactobacillales</taxon>
        <taxon>Streptococcaceae</taxon>
        <taxon>Lactococcus</taxon>
    </lineage>
</organism>
<evidence type="ECO:0000256" key="6">
    <source>
        <dbReference type="ARBA" id="ARBA00049660"/>
    </source>
</evidence>
<evidence type="ECO:0000256" key="7">
    <source>
        <dbReference type="SAM" id="Phobius"/>
    </source>
</evidence>
<dbReference type="InterPro" id="IPR000292">
    <property type="entry name" value="For/NO2_transpt"/>
</dbReference>
<comment type="subcellular location">
    <subcellularLocation>
        <location evidence="1">Membrane</location>
        <topology evidence="1">Multi-pass membrane protein</topology>
    </subcellularLocation>
</comment>
<dbReference type="GO" id="GO:0005886">
    <property type="term" value="C:plasma membrane"/>
    <property type="evidence" value="ECO:0007669"/>
    <property type="project" value="TreeGrafter"/>
</dbReference>
<feature type="transmembrane region" description="Helical" evidence="7">
    <location>
        <begin position="57"/>
        <end position="82"/>
    </location>
</feature>
<dbReference type="PANTHER" id="PTHR30520">
    <property type="entry name" value="FORMATE TRANSPORTER-RELATED"/>
    <property type="match status" value="1"/>
</dbReference>
<evidence type="ECO:0000256" key="3">
    <source>
        <dbReference type="ARBA" id="ARBA00022692"/>
    </source>
</evidence>
<comment type="similarity">
    <text evidence="6">Belongs to the FNT transporter (TC 1.A.16) family.</text>
</comment>
<dbReference type="Gene3D" id="1.20.1080.10">
    <property type="entry name" value="Glycerol uptake facilitator protein"/>
    <property type="match status" value="1"/>
</dbReference>
<keyword evidence="2" id="KW-0813">Transport</keyword>
<evidence type="ECO:0000256" key="5">
    <source>
        <dbReference type="ARBA" id="ARBA00023136"/>
    </source>
</evidence>
<dbReference type="InterPro" id="IPR023271">
    <property type="entry name" value="Aquaporin-like"/>
</dbReference>
<evidence type="ECO:0000256" key="2">
    <source>
        <dbReference type="ARBA" id="ARBA00022448"/>
    </source>
</evidence>
<dbReference type="AlphaFoldDB" id="A0A2R5HE99"/>